<evidence type="ECO:0000313" key="2">
    <source>
        <dbReference type="EMBL" id="GLB45208.1"/>
    </source>
</evidence>
<sequence length="165" mass="18125">MPTDALDNLLPCVHLQSTVEIVPYLSGEFRHLLWFYRSSEAFPAPAQLLKSWDSFDPPPYFGLVKTLIFKSSTSTTHHLFSARDSSSFTLPHPGFSVPQLLKTPTGAQASRRPLTPRLLDRRSLEPPSLQTGAPSSRRPFGQALPEPPSLRTGAPEPPSPRTGAP</sequence>
<name>A0A9P3Q070_LYOSH</name>
<feature type="compositionally biased region" description="Pro residues" evidence="1">
    <location>
        <begin position="155"/>
        <end position="165"/>
    </location>
</feature>
<feature type="region of interest" description="Disordered" evidence="1">
    <location>
        <begin position="99"/>
        <end position="165"/>
    </location>
</feature>
<keyword evidence="3" id="KW-1185">Reference proteome</keyword>
<organism evidence="2 3">
    <name type="scientific">Lyophyllum shimeji</name>
    <name type="common">Hon-shimeji</name>
    <name type="synonym">Tricholoma shimeji</name>
    <dbReference type="NCBI Taxonomy" id="47721"/>
    <lineage>
        <taxon>Eukaryota</taxon>
        <taxon>Fungi</taxon>
        <taxon>Dikarya</taxon>
        <taxon>Basidiomycota</taxon>
        <taxon>Agaricomycotina</taxon>
        <taxon>Agaricomycetes</taxon>
        <taxon>Agaricomycetidae</taxon>
        <taxon>Agaricales</taxon>
        <taxon>Tricholomatineae</taxon>
        <taxon>Lyophyllaceae</taxon>
        <taxon>Lyophyllum</taxon>
    </lineage>
</organism>
<evidence type="ECO:0000256" key="1">
    <source>
        <dbReference type="SAM" id="MobiDB-lite"/>
    </source>
</evidence>
<dbReference type="Proteomes" id="UP001063166">
    <property type="component" value="Unassembled WGS sequence"/>
</dbReference>
<comment type="caution">
    <text evidence="2">The sequence shown here is derived from an EMBL/GenBank/DDBJ whole genome shotgun (WGS) entry which is preliminary data.</text>
</comment>
<dbReference type="AlphaFoldDB" id="A0A9P3Q070"/>
<accession>A0A9P3Q070</accession>
<evidence type="ECO:0000313" key="3">
    <source>
        <dbReference type="Proteomes" id="UP001063166"/>
    </source>
</evidence>
<reference evidence="2" key="1">
    <citation type="submission" date="2022-07" db="EMBL/GenBank/DDBJ databases">
        <title>The genome of Lyophyllum shimeji provides insight into the initial evolution of ectomycorrhizal fungal genome.</title>
        <authorList>
            <person name="Kobayashi Y."/>
            <person name="Shibata T."/>
            <person name="Hirakawa H."/>
            <person name="Shigenobu S."/>
            <person name="Nishiyama T."/>
            <person name="Yamada A."/>
            <person name="Hasebe M."/>
            <person name="Kawaguchi M."/>
        </authorList>
    </citation>
    <scope>NUCLEOTIDE SEQUENCE</scope>
    <source>
        <strain evidence="2">AT787</strain>
    </source>
</reference>
<dbReference type="EMBL" id="BRPK01000020">
    <property type="protein sequence ID" value="GLB45208.1"/>
    <property type="molecule type" value="Genomic_DNA"/>
</dbReference>
<protein>
    <submittedName>
        <fullName evidence="2">Uncharacterized protein</fullName>
    </submittedName>
</protein>
<proteinExistence type="predicted"/>
<gene>
    <name evidence="2" type="ORF">LshimejAT787_2001130</name>
</gene>